<evidence type="ECO:0000313" key="3">
    <source>
        <dbReference type="Proteomes" id="UP000066480"/>
    </source>
</evidence>
<dbReference type="PANTHER" id="PTHR48079">
    <property type="entry name" value="PROTEIN YEEZ"/>
    <property type="match status" value="1"/>
</dbReference>
<protein>
    <submittedName>
        <fullName evidence="2">3-beta hydroxysteroid dehydrogenase</fullName>
    </submittedName>
</protein>
<dbReference type="Gene3D" id="3.40.50.720">
    <property type="entry name" value="NAD(P)-binding Rossmann-like Domain"/>
    <property type="match status" value="1"/>
</dbReference>
<dbReference type="InterPro" id="IPR051783">
    <property type="entry name" value="NAD(P)-dependent_oxidoreduct"/>
</dbReference>
<dbReference type="STRING" id="571913.VV02_09285"/>
<dbReference type="PANTHER" id="PTHR48079:SF6">
    <property type="entry name" value="NAD(P)-BINDING DOMAIN-CONTAINING PROTEIN-RELATED"/>
    <property type="match status" value="1"/>
</dbReference>
<dbReference type="OrthoDB" id="9787292at2"/>
<dbReference type="PATRIC" id="fig|571913.6.peg.1894"/>
<dbReference type="EMBL" id="CP011112">
    <property type="protein sequence ID" value="AKU16003.1"/>
    <property type="molecule type" value="Genomic_DNA"/>
</dbReference>
<reference evidence="2 3" key="1">
    <citation type="submission" date="2015-03" db="EMBL/GenBank/DDBJ databases">
        <title>Luteipulveratus halotolerans sp. nov., a novel actinobacterium (Dermacoccaceae) from Sarawak, Malaysia.</title>
        <authorList>
            <person name="Juboi H."/>
            <person name="Basik A."/>
            <person name="Shamsul S.S."/>
            <person name="Arnold P."/>
            <person name="Schmitt E.K."/>
            <person name="Sanglier J.-J."/>
            <person name="Yeo T."/>
        </authorList>
    </citation>
    <scope>NUCLEOTIDE SEQUENCE [LARGE SCALE GENOMIC DNA]</scope>
    <source>
        <strain evidence="2 3">MN07-A0370</strain>
    </source>
</reference>
<dbReference type="InterPro" id="IPR001509">
    <property type="entry name" value="Epimerase_deHydtase"/>
</dbReference>
<dbReference type="AlphaFoldDB" id="A0A0K1JHD8"/>
<name>A0A0K1JHD8_9MICO</name>
<evidence type="ECO:0000313" key="2">
    <source>
        <dbReference type="EMBL" id="AKU16003.1"/>
    </source>
</evidence>
<gene>
    <name evidence="2" type="ORF">VV02_09285</name>
</gene>
<proteinExistence type="predicted"/>
<organism evidence="2 3">
    <name type="scientific">Luteipulveratus mongoliensis</name>
    <dbReference type="NCBI Taxonomy" id="571913"/>
    <lineage>
        <taxon>Bacteria</taxon>
        <taxon>Bacillati</taxon>
        <taxon>Actinomycetota</taxon>
        <taxon>Actinomycetes</taxon>
        <taxon>Micrococcales</taxon>
        <taxon>Dermacoccaceae</taxon>
        <taxon>Luteipulveratus</taxon>
    </lineage>
</organism>
<keyword evidence="3" id="KW-1185">Reference proteome</keyword>
<accession>A0A0K1JHD8</accession>
<dbReference type="Proteomes" id="UP000066480">
    <property type="component" value="Chromosome"/>
</dbReference>
<sequence length="298" mass="30834">MRVLVTGATGWIGSATVDELLDAGHDVIGLARSDASAAALDEKGVKVLRGDLDDLDSLRSGAAETDGVVHLANKHDWADPAETKRSERAAIGALADALLGTDRPLVVAAPLSGIVEGRPVRETDASPAVGPDSARGGSENLALEYAGRGVRTVIARFAPSVHGVGDWGFVSFLAAAARKHGVSAYVGDGTARWSAVARADAARLIRLGLEQAPARSRLHVVDEEAISTRTIAEALGRALDLPVTSVAPGDADEHFGFVGGFFRTTMTASNELTRAMLPWTPTGAGLVEDIDAGAYGRA</sequence>
<dbReference type="Pfam" id="PF01370">
    <property type="entry name" value="Epimerase"/>
    <property type="match status" value="1"/>
</dbReference>
<feature type="domain" description="NAD-dependent epimerase/dehydratase" evidence="1">
    <location>
        <begin position="3"/>
        <end position="211"/>
    </location>
</feature>
<evidence type="ECO:0000259" key="1">
    <source>
        <dbReference type="Pfam" id="PF01370"/>
    </source>
</evidence>
<dbReference type="GO" id="GO:0005737">
    <property type="term" value="C:cytoplasm"/>
    <property type="evidence" value="ECO:0007669"/>
    <property type="project" value="TreeGrafter"/>
</dbReference>
<dbReference type="CDD" id="cd05262">
    <property type="entry name" value="SDR_a7"/>
    <property type="match status" value="1"/>
</dbReference>
<dbReference type="GO" id="GO:0004029">
    <property type="term" value="F:aldehyde dehydrogenase (NAD+) activity"/>
    <property type="evidence" value="ECO:0007669"/>
    <property type="project" value="TreeGrafter"/>
</dbReference>
<dbReference type="SUPFAM" id="SSF51735">
    <property type="entry name" value="NAD(P)-binding Rossmann-fold domains"/>
    <property type="match status" value="1"/>
</dbReference>
<dbReference type="KEGG" id="lmoi:VV02_09285"/>
<dbReference type="InterPro" id="IPR036291">
    <property type="entry name" value="NAD(P)-bd_dom_sf"/>
</dbReference>